<evidence type="ECO:0000313" key="5">
    <source>
        <dbReference type="EMBL" id="SLN40070.1"/>
    </source>
</evidence>
<evidence type="ECO:0000313" key="6">
    <source>
        <dbReference type="Proteomes" id="UP000193963"/>
    </source>
</evidence>
<organism evidence="5 6">
    <name type="scientific">Pseudooceanicola marinus</name>
    <dbReference type="NCBI Taxonomy" id="396013"/>
    <lineage>
        <taxon>Bacteria</taxon>
        <taxon>Pseudomonadati</taxon>
        <taxon>Pseudomonadota</taxon>
        <taxon>Alphaproteobacteria</taxon>
        <taxon>Rhodobacterales</taxon>
        <taxon>Paracoccaceae</taxon>
        <taxon>Pseudooceanicola</taxon>
    </lineage>
</organism>
<dbReference type="Proteomes" id="UP000193963">
    <property type="component" value="Unassembled WGS sequence"/>
</dbReference>
<dbReference type="AlphaFoldDB" id="A0A1X6Z4Q4"/>
<dbReference type="GO" id="GO:0019867">
    <property type="term" value="C:outer membrane"/>
    <property type="evidence" value="ECO:0007669"/>
    <property type="project" value="InterPro"/>
</dbReference>
<protein>
    <submittedName>
        <fullName evidence="5">Outer membrane protein assembly factor BamA</fullName>
    </submittedName>
</protein>
<accession>A0A1X6Z4Q4</accession>
<sequence length="385" mass="40005">MSLSPYQPRPEHGRPGTIRKSLALLGVGGVLSGAVLTAFAPVGQAQVASKGAMIAGAGVSSVYGATADLGLEIEDLFSAGIDLSLDYRLGDRGQGLSLDVEKAVALGQTALGADTVLDFGLTAEVDEWDFRSYRRESYGVSVGVGAAITPQLRYRVGLFHVADDLSEADDDLSPLIQADMGDSDATGVEASLSWSNRQSKSVLEPGADLGVAIRASGLGDSREFTETTAHVDIYQPVFGPAVLNLGLSGGVVRNGDDGYVAINERAFLGGDMPRGFAYGGIGPMDASTGDALGGTRYVAATLEVMVPTARPDLAVGAFWDAATLSDLPGIDSPNVDDSAHLRQSVGLSLAYQTKMGEFTASIAEPIEKRDGDDVQNISFSFTASF</sequence>
<feature type="transmembrane region" description="Helical" evidence="3">
    <location>
        <begin position="21"/>
        <end position="40"/>
    </location>
</feature>
<dbReference type="EMBL" id="FWFN01000003">
    <property type="protein sequence ID" value="SLN40070.1"/>
    <property type="molecule type" value="Genomic_DNA"/>
</dbReference>
<keyword evidence="6" id="KW-1185">Reference proteome</keyword>
<name>A0A1X6Z4Q4_9RHOB</name>
<dbReference type="Gene3D" id="2.40.160.50">
    <property type="entry name" value="membrane protein fhac: a member of the omp85/tpsb transporter family"/>
    <property type="match status" value="1"/>
</dbReference>
<evidence type="ECO:0000256" key="3">
    <source>
        <dbReference type="SAM" id="Phobius"/>
    </source>
</evidence>
<evidence type="ECO:0000259" key="4">
    <source>
        <dbReference type="Pfam" id="PF01103"/>
    </source>
</evidence>
<keyword evidence="3" id="KW-1133">Transmembrane helix</keyword>
<gene>
    <name evidence="5" type="primary">bamA_1</name>
    <name evidence="5" type="ORF">PSM7751_01830</name>
</gene>
<dbReference type="RefSeq" id="WP_085887686.1">
    <property type="nucleotide sequence ID" value="NZ_FWFN01000003.1"/>
</dbReference>
<keyword evidence="3" id="KW-0812">Transmembrane</keyword>
<evidence type="ECO:0000256" key="2">
    <source>
        <dbReference type="ARBA" id="ARBA00023136"/>
    </source>
</evidence>
<comment type="subcellular location">
    <subcellularLocation>
        <location evidence="1">Membrane</location>
    </subcellularLocation>
</comment>
<feature type="domain" description="Bacterial surface antigen (D15)" evidence="4">
    <location>
        <begin position="112"/>
        <end position="385"/>
    </location>
</feature>
<proteinExistence type="predicted"/>
<dbReference type="OrthoDB" id="7836905at2"/>
<keyword evidence="2 3" id="KW-0472">Membrane</keyword>
<dbReference type="Pfam" id="PF01103">
    <property type="entry name" value="Omp85"/>
    <property type="match status" value="1"/>
</dbReference>
<reference evidence="5 6" key="1">
    <citation type="submission" date="2017-03" db="EMBL/GenBank/DDBJ databases">
        <authorList>
            <person name="Afonso C.L."/>
            <person name="Miller P.J."/>
            <person name="Scott M.A."/>
            <person name="Spackman E."/>
            <person name="Goraichik I."/>
            <person name="Dimitrov K.M."/>
            <person name="Suarez D.L."/>
            <person name="Swayne D.E."/>
        </authorList>
    </citation>
    <scope>NUCLEOTIDE SEQUENCE [LARGE SCALE GENOMIC DNA]</scope>
    <source>
        <strain evidence="5 6">CECT 7751</strain>
    </source>
</reference>
<evidence type="ECO:0000256" key="1">
    <source>
        <dbReference type="ARBA" id="ARBA00004370"/>
    </source>
</evidence>
<dbReference type="InterPro" id="IPR000184">
    <property type="entry name" value="Bac_surfAg_D15"/>
</dbReference>